<dbReference type="Proteomes" id="UP000814243">
    <property type="component" value="Unassembled WGS sequence"/>
</dbReference>
<evidence type="ECO:0000313" key="4">
    <source>
        <dbReference type="EMBL" id="KAH9633636.1"/>
    </source>
</evidence>
<comment type="caution">
    <text evidence="1">Lacks conserved residue(s) required for the propagation of feature annotation.</text>
</comment>
<gene>
    <name evidence="4" type="ORF">HF086_010874</name>
</gene>
<evidence type="ECO:0000313" key="5">
    <source>
        <dbReference type="Proteomes" id="UP000814243"/>
    </source>
</evidence>
<feature type="compositionally biased region" description="Basic and acidic residues" evidence="2">
    <location>
        <begin position="152"/>
        <end position="176"/>
    </location>
</feature>
<reference evidence="4" key="1">
    <citation type="journal article" date="2021" name="G3 (Bethesda)">
        <title>Genome and transcriptome analysis of the beet armyworm Spodoptera exigua reveals targets for pest control. .</title>
        <authorList>
            <person name="Simon S."/>
            <person name="Breeschoten T."/>
            <person name="Jansen H.J."/>
            <person name="Dirks R.P."/>
            <person name="Schranz M.E."/>
            <person name="Ros V.I.D."/>
        </authorList>
    </citation>
    <scope>NUCLEOTIDE SEQUENCE</scope>
    <source>
        <strain evidence="4">TB_SE_WUR_2020</strain>
    </source>
</reference>
<dbReference type="AlphaFoldDB" id="A0A922MBM2"/>
<dbReference type="PANTHER" id="PTHR10773:SF19">
    <property type="match status" value="1"/>
</dbReference>
<feature type="domain" description="ShKT" evidence="3">
    <location>
        <begin position="1"/>
        <end position="13"/>
    </location>
</feature>
<evidence type="ECO:0000259" key="3">
    <source>
        <dbReference type="PROSITE" id="PS51670"/>
    </source>
</evidence>
<dbReference type="InterPro" id="IPR003582">
    <property type="entry name" value="ShKT_dom"/>
</dbReference>
<organism evidence="4 5">
    <name type="scientific">Spodoptera exigua</name>
    <name type="common">Beet armyworm</name>
    <name type="synonym">Noctua fulgens</name>
    <dbReference type="NCBI Taxonomy" id="7107"/>
    <lineage>
        <taxon>Eukaryota</taxon>
        <taxon>Metazoa</taxon>
        <taxon>Ecdysozoa</taxon>
        <taxon>Arthropoda</taxon>
        <taxon>Hexapoda</taxon>
        <taxon>Insecta</taxon>
        <taxon>Pterygota</taxon>
        <taxon>Neoptera</taxon>
        <taxon>Endopterygota</taxon>
        <taxon>Lepidoptera</taxon>
        <taxon>Glossata</taxon>
        <taxon>Ditrysia</taxon>
        <taxon>Noctuoidea</taxon>
        <taxon>Noctuidae</taxon>
        <taxon>Amphipyrinae</taxon>
        <taxon>Spodoptera</taxon>
    </lineage>
</organism>
<comment type="caution">
    <text evidence="4">The sequence shown here is derived from an EMBL/GenBank/DDBJ whole genome shotgun (WGS) entry which is preliminary data.</text>
</comment>
<proteinExistence type="predicted"/>
<evidence type="ECO:0000256" key="1">
    <source>
        <dbReference type="PROSITE-ProRule" id="PRU01005"/>
    </source>
</evidence>
<protein>
    <recommendedName>
        <fullName evidence="3">ShKT domain-containing protein</fullName>
    </recommendedName>
</protein>
<dbReference type="EMBL" id="JACEFF010000646">
    <property type="protein sequence ID" value="KAH9633636.1"/>
    <property type="molecule type" value="Genomic_DNA"/>
</dbReference>
<dbReference type="PANTHER" id="PTHR10773">
    <property type="entry name" value="DNA-DIRECTED RNA POLYMERASES I, II, AND III SUBUNIT RPABC2"/>
    <property type="match status" value="1"/>
</dbReference>
<feature type="region of interest" description="Disordered" evidence="2">
    <location>
        <begin position="151"/>
        <end position="176"/>
    </location>
</feature>
<sequence>MKTSCPITCRKKCSEKLTEDIRQRIFDRFWSIGDNSRQWDFLARYAIRAEKKRITVDKENSKRLHTISYYLPSSQGDNIETTKIPVCKTMFLRTLSISFNFVYTALEKSDKGNGFIETDQRGRHINHPKIINEDIVRSVIYTTLAKNQEVTQTDKEKHEEHLKEKEKARKMKTQDKDSALQNNEILTAAFDLQKCLNVPHGNTAKRGANEISSCVFKFIEDTVGNGIKDYRFWSDNCGGQNRNRIVFLMYMLASSKFFIDIGHRFLVVGHTQNEGDSMHALIERQTKDKMLYTPDQWYTAFRFAKSDEKPYKVTEVSQDLIKDFKSKLKLINNWTTTNDGSKMPWNKVTEVLVKAEYPFRLFYKTSYQDDAYKWIDCVKKPKATRNRRELNIDIDNIPLAYQTPIPIDQNKHKDLMDLCKALVIPKEYHLFFNNLISTNSNAANDSDSD</sequence>
<dbReference type="InterPro" id="IPR057191">
    <property type="entry name" value="DUF7869"/>
</dbReference>
<accession>A0A922MBM2</accession>
<name>A0A922MBM2_SPOEX</name>
<evidence type="ECO:0000256" key="2">
    <source>
        <dbReference type="SAM" id="MobiDB-lite"/>
    </source>
</evidence>
<dbReference type="PROSITE" id="PS51670">
    <property type="entry name" value="SHKT"/>
    <property type="match status" value="1"/>
</dbReference>
<dbReference type="Pfam" id="PF25273">
    <property type="entry name" value="DUF7869"/>
    <property type="match status" value="1"/>
</dbReference>